<dbReference type="Gene3D" id="1.10.275.10">
    <property type="entry name" value="Fumarase/aspartase (N-terminal domain)"/>
    <property type="match status" value="1"/>
</dbReference>
<evidence type="ECO:0000256" key="4">
    <source>
        <dbReference type="ARBA" id="ARBA00023239"/>
    </source>
</evidence>
<name>A0ABZ0GMA4_9GAMM</name>
<organism evidence="10 11">
    <name type="scientific">Thalassotalea fonticola</name>
    <dbReference type="NCBI Taxonomy" id="3065649"/>
    <lineage>
        <taxon>Bacteria</taxon>
        <taxon>Pseudomonadati</taxon>
        <taxon>Pseudomonadota</taxon>
        <taxon>Gammaproteobacteria</taxon>
        <taxon>Alteromonadales</taxon>
        <taxon>Colwelliaceae</taxon>
        <taxon>Thalassotalea</taxon>
    </lineage>
</organism>
<dbReference type="PANTHER" id="PTHR10362">
    <property type="entry name" value="HISTIDINE AMMONIA-LYASE"/>
    <property type="match status" value="1"/>
</dbReference>
<dbReference type="CDD" id="cd00332">
    <property type="entry name" value="PAL-HAL"/>
    <property type="match status" value="1"/>
</dbReference>
<reference evidence="10 11" key="1">
    <citation type="submission" date="2023-09" db="EMBL/GenBank/DDBJ databases">
        <authorList>
            <person name="Qi X."/>
        </authorList>
    </citation>
    <scope>NUCLEOTIDE SEQUENCE [LARGE SCALE GENOMIC DNA]</scope>
    <source>
        <strain evidence="10 11">S1-1</strain>
    </source>
</reference>
<dbReference type="InterPro" id="IPR024083">
    <property type="entry name" value="Fumarase/histidase_N"/>
</dbReference>
<protein>
    <recommendedName>
        <fullName evidence="2 6">Histidine ammonia-lyase</fullName>
        <ecNumber evidence="2 6">4.3.1.3</ecNumber>
    </recommendedName>
</protein>
<dbReference type="SUPFAM" id="SSF48557">
    <property type="entry name" value="L-aspartase-like"/>
    <property type="match status" value="1"/>
</dbReference>
<evidence type="ECO:0000313" key="10">
    <source>
        <dbReference type="EMBL" id="WOH37032.1"/>
    </source>
</evidence>
<evidence type="ECO:0000256" key="7">
    <source>
        <dbReference type="RuleBase" id="RU003954"/>
    </source>
</evidence>
<evidence type="ECO:0000256" key="5">
    <source>
        <dbReference type="ARBA" id="ARBA00049269"/>
    </source>
</evidence>
<dbReference type="Gene3D" id="1.20.200.10">
    <property type="entry name" value="Fumarase/aspartase (Central domain)"/>
    <property type="match status" value="1"/>
</dbReference>
<keyword evidence="4 7" id="KW-0456">Lyase</keyword>
<comment type="pathway">
    <text evidence="1 8">Amino-acid degradation; L-histidine degradation into L-glutamate; N-formimidoyl-L-glutamate from L-histidine: step 1/3.</text>
</comment>
<accession>A0ABZ0GMA4</accession>
<keyword evidence="11" id="KW-1185">Reference proteome</keyword>
<dbReference type="RefSeq" id="WP_348395826.1">
    <property type="nucleotide sequence ID" value="NZ_CP136600.1"/>
</dbReference>
<dbReference type="Pfam" id="PF00221">
    <property type="entry name" value="Lyase_aromatic"/>
    <property type="match status" value="1"/>
</dbReference>
<dbReference type="InterPro" id="IPR001106">
    <property type="entry name" value="Aromatic_Lyase"/>
</dbReference>
<evidence type="ECO:0000313" key="11">
    <source>
        <dbReference type="Proteomes" id="UP001301442"/>
    </source>
</evidence>
<comment type="similarity">
    <text evidence="7">Belongs to the PAL/histidase family.</text>
</comment>
<keyword evidence="3 8" id="KW-0369">Histidine metabolism</keyword>
<dbReference type="GO" id="GO:0004397">
    <property type="term" value="F:histidine ammonia-lyase activity"/>
    <property type="evidence" value="ECO:0007669"/>
    <property type="project" value="UniProtKB-EC"/>
</dbReference>
<comment type="catalytic activity">
    <reaction evidence="5 8">
        <text>L-histidine = trans-urocanate + NH4(+)</text>
        <dbReference type="Rhea" id="RHEA:21232"/>
        <dbReference type="ChEBI" id="CHEBI:17771"/>
        <dbReference type="ChEBI" id="CHEBI:28938"/>
        <dbReference type="ChEBI" id="CHEBI:57595"/>
        <dbReference type="EC" id="4.3.1.3"/>
    </reaction>
</comment>
<dbReference type="EC" id="4.3.1.3" evidence="2 6"/>
<gene>
    <name evidence="10" type="primary">hutH</name>
    <name evidence="10" type="ORF">RI844_16920</name>
</gene>
<dbReference type="InterPro" id="IPR005921">
    <property type="entry name" value="HutH"/>
</dbReference>
<proteinExistence type="inferred from homology"/>
<dbReference type="EMBL" id="CP136600">
    <property type="protein sequence ID" value="WOH37032.1"/>
    <property type="molecule type" value="Genomic_DNA"/>
</dbReference>
<evidence type="ECO:0000256" key="8">
    <source>
        <dbReference type="RuleBase" id="RU004479"/>
    </source>
</evidence>
<dbReference type="NCBIfam" id="NF006871">
    <property type="entry name" value="PRK09367.1"/>
    <property type="match status" value="1"/>
</dbReference>
<dbReference type="PROSITE" id="PS00488">
    <property type="entry name" value="PAL_HISTIDASE"/>
    <property type="match status" value="1"/>
</dbReference>
<evidence type="ECO:0000256" key="1">
    <source>
        <dbReference type="ARBA" id="ARBA00005113"/>
    </source>
</evidence>
<evidence type="ECO:0000256" key="9">
    <source>
        <dbReference type="RuleBase" id="RU004480"/>
    </source>
</evidence>
<dbReference type="InterPro" id="IPR008948">
    <property type="entry name" value="L-Aspartase-like"/>
</dbReference>
<evidence type="ECO:0000256" key="3">
    <source>
        <dbReference type="ARBA" id="ARBA00022808"/>
    </source>
</evidence>
<evidence type="ECO:0000256" key="2">
    <source>
        <dbReference type="ARBA" id="ARBA00012994"/>
    </source>
</evidence>
<sequence>MTFKYGVDRLELDIVNGIADGSIKAELCQEALDQINKSRQNVEKMASSDKPVYGINTGFGPLCDTQISPSETNLLQKNLLITHAVGVGEPIAKAISKLMLITKVHALSRGFSGIRLEVVERMLTFIELDLIPVVPEQGSVGASGDLAPLSHLFLPLLGEGEFWQDNKIVPAAEVLSKHGLAPLDLHAKEGLALINGTQFILSHAITALTKMRYLLDLADLTGAMSIEGMQGSESPFREELHQTRAFKGNLEVAARMRSFFKDSQNMADHEECDRVQDPYSLRCIPQVHGASRNAYYHLKELSEIEMNSVTDNPIVISSEEAISGGSFHGQPLAMVLDYASIAASELGNISDRRCYLLLEGLHGLPRLLTKAGGLNSGMMIPQYATAALVTENKSLCFPPSADSVPTSMGQEDHVSMGSISGRKLNQILGNVDKIFAIELMYAAQAIEFRRPNKCSDLIEKNFALIRSKVDKLEEDRLLKPDIDAMITLVKSQAFTVNVEH</sequence>
<evidence type="ECO:0000256" key="6">
    <source>
        <dbReference type="NCBIfam" id="TIGR01225"/>
    </source>
</evidence>
<dbReference type="Proteomes" id="UP001301442">
    <property type="component" value="Chromosome"/>
</dbReference>
<dbReference type="InterPro" id="IPR022313">
    <property type="entry name" value="Phe/His_NH3-lyase_AS"/>
</dbReference>
<dbReference type="NCBIfam" id="TIGR01225">
    <property type="entry name" value="hutH"/>
    <property type="match status" value="1"/>
</dbReference>
<comment type="subcellular location">
    <subcellularLocation>
        <location evidence="9">Cytoplasm</location>
    </subcellularLocation>
</comment>